<comment type="similarity">
    <text evidence="1">Belongs to the peptidase S33 family.</text>
</comment>
<keyword evidence="3 6" id="KW-0378">Hydrolase</keyword>
<keyword evidence="7" id="KW-1185">Reference proteome</keyword>
<protein>
    <submittedName>
        <fullName evidence="6">Alpha/beta hydrolase</fullName>
    </submittedName>
</protein>
<name>A0A6H9YB00_9ACTN</name>
<accession>A0A6H9YB00</accession>
<dbReference type="OrthoDB" id="3930934at2"/>
<keyword evidence="2" id="KW-0732">Signal</keyword>
<dbReference type="AlphaFoldDB" id="A0A6H9YB00"/>
<feature type="domain" description="AB hydrolase-1" evidence="5">
    <location>
        <begin position="60"/>
        <end position="430"/>
    </location>
</feature>
<feature type="region of interest" description="Disordered" evidence="4">
    <location>
        <begin position="457"/>
        <end position="495"/>
    </location>
</feature>
<sequence>MVARIKWKPCPKSDPVEKDRLKGLQCGKLAVPLDHDRPDGHKITLALTRARHTARKFQGVMLLNRGGPGAHGRDMAAVLPDGLPKKVAAAYDWIGFDPRGVGASKPAMVCDKTYQNPGRPRPDTVPASVAAERAWIARARAYAADCAAKYGSLLPHMGTVSSARDLEAIRVALGQRQVNYFGYSYGSYLGAVYATMFPGRVRRMVLDSVVRPSGVWYDNNLDQNVAFEKRIRVFYAWIARHHETYRLGRSATKVAAAYAKARRRLTVKPAGGRVGPTELDDIFLASGYGQQSWPMNARLLSALIVKRDPRPLAKAWQAPGWLDQNNYAVYTAVQCRDAAWPRDWARWHRDNWHLYRSGYRFETWGNAWYNAPCAFWAHHGGPAPQVSGRPDLPMLLVQGTEDAATPYRGALEMHRRFPGSRLLVQAGGGDHGVALTGDRCIDKAVAVYLGNGSLPAHRPGPDAACPAGKPPEPGPRAERHPLKREPVDTHRRQTS</sequence>
<evidence type="ECO:0000259" key="5">
    <source>
        <dbReference type="Pfam" id="PF00561"/>
    </source>
</evidence>
<dbReference type="InterPro" id="IPR051601">
    <property type="entry name" value="Serine_prot/Carboxylest_S33"/>
</dbReference>
<dbReference type="EMBL" id="WBMT01000024">
    <property type="protein sequence ID" value="KAB2341922.1"/>
    <property type="molecule type" value="Genomic_DNA"/>
</dbReference>
<dbReference type="GO" id="GO:0016787">
    <property type="term" value="F:hydrolase activity"/>
    <property type="evidence" value="ECO:0007669"/>
    <property type="project" value="UniProtKB-KW"/>
</dbReference>
<dbReference type="Proteomes" id="UP000468735">
    <property type="component" value="Unassembled WGS sequence"/>
</dbReference>
<evidence type="ECO:0000256" key="4">
    <source>
        <dbReference type="SAM" id="MobiDB-lite"/>
    </source>
</evidence>
<evidence type="ECO:0000256" key="1">
    <source>
        <dbReference type="ARBA" id="ARBA00010088"/>
    </source>
</evidence>
<evidence type="ECO:0000256" key="3">
    <source>
        <dbReference type="ARBA" id="ARBA00022801"/>
    </source>
</evidence>
<evidence type="ECO:0000313" key="6">
    <source>
        <dbReference type="EMBL" id="KAB2341922.1"/>
    </source>
</evidence>
<dbReference type="InterPro" id="IPR029058">
    <property type="entry name" value="AB_hydrolase_fold"/>
</dbReference>
<organism evidence="6 7">
    <name type="scientific">Actinomadura rudentiformis</name>
    <dbReference type="NCBI Taxonomy" id="359158"/>
    <lineage>
        <taxon>Bacteria</taxon>
        <taxon>Bacillati</taxon>
        <taxon>Actinomycetota</taxon>
        <taxon>Actinomycetes</taxon>
        <taxon>Streptosporangiales</taxon>
        <taxon>Thermomonosporaceae</taxon>
        <taxon>Actinomadura</taxon>
    </lineage>
</organism>
<dbReference type="Gene3D" id="3.40.50.1820">
    <property type="entry name" value="alpha/beta hydrolase"/>
    <property type="match status" value="1"/>
</dbReference>
<dbReference type="Pfam" id="PF00561">
    <property type="entry name" value="Abhydrolase_1"/>
    <property type="match status" value="1"/>
</dbReference>
<comment type="caution">
    <text evidence="6">The sequence shown here is derived from an EMBL/GenBank/DDBJ whole genome shotgun (WGS) entry which is preliminary data.</text>
</comment>
<reference evidence="6 7" key="1">
    <citation type="submission" date="2019-09" db="EMBL/GenBank/DDBJ databases">
        <title>Actinomadura physcomitrii sp. nov., a novel actinomycete isolated from moss [Physcomitrium sphaericum (Ludw) Fuernr].</title>
        <authorList>
            <person name="Zhuang X."/>
            <person name="Liu C."/>
        </authorList>
    </citation>
    <scope>NUCLEOTIDE SEQUENCE [LARGE SCALE GENOMIC DNA]</scope>
    <source>
        <strain evidence="6 7">HMC1</strain>
    </source>
</reference>
<dbReference type="InterPro" id="IPR000073">
    <property type="entry name" value="AB_hydrolase_1"/>
</dbReference>
<dbReference type="PANTHER" id="PTHR43248">
    <property type="entry name" value="2-SUCCINYL-6-HYDROXY-2,4-CYCLOHEXADIENE-1-CARBOXYLATE SYNTHASE"/>
    <property type="match status" value="1"/>
</dbReference>
<evidence type="ECO:0000313" key="7">
    <source>
        <dbReference type="Proteomes" id="UP000468735"/>
    </source>
</evidence>
<feature type="compositionally biased region" description="Basic and acidic residues" evidence="4">
    <location>
        <begin position="475"/>
        <end position="495"/>
    </location>
</feature>
<proteinExistence type="inferred from homology"/>
<dbReference type="PANTHER" id="PTHR43248:SF29">
    <property type="entry name" value="TRIPEPTIDYL AMINOPEPTIDASE"/>
    <property type="match status" value="1"/>
</dbReference>
<dbReference type="SUPFAM" id="SSF53474">
    <property type="entry name" value="alpha/beta-Hydrolases"/>
    <property type="match status" value="1"/>
</dbReference>
<gene>
    <name evidence="6" type="ORF">F8566_40260</name>
</gene>
<evidence type="ECO:0000256" key="2">
    <source>
        <dbReference type="ARBA" id="ARBA00022729"/>
    </source>
</evidence>